<feature type="compositionally biased region" description="Pro residues" evidence="1">
    <location>
        <begin position="14"/>
        <end position="38"/>
    </location>
</feature>
<evidence type="ECO:0000256" key="1">
    <source>
        <dbReference type="SAM" id="MobiDB-lite"/>
    </source>
</evidence>
<dbReference type="RefSeq" id="WP_190129283.1">
    <property type="nucleotide sequence ID" value="NZ_BNBD01000003.1"/>
</dbReference>
<evidence type="ECO:0000256" key="2">
    <source>
        <dbReference type="SAM" id="Phobius"/>
    </source>
</evidence>
<reference evidence="3" key="2">
    <citation type="submission" date="2020-09" db="EMBL/GenBank/DDBJ databases">
        <authorList>
            <person name="Sun Q."/>
            <person name="Ohkuma M."/>
        </authorList>
    </citation>
    <scope>NUCLEOTIDE SEQUENCE</scope>
    <source>
        <strain evidence="3">JCM 4059</strain>
    </source>
</reference>
<feature type="region of interest" description="Disordered" evidence="1">
    <location>
        <begin position="1"/>
        <end position="41"/>
    </location>
</feature>
<dbReference type="EMBL" id="BNBD01000003">
    <property type="protein sequence ID" value="GHF40075.1"/>
    <property type="molecule type" value="Genomic_DNA"/>
</dbReference>
<sequence length="286" mass="28711">MSTDTDAMPAAPLHAPPRPLVPPRPAVPPPPAGPPAGPRPSAARTVAAAVCLVVGIGLIGGAAAGSWLAAPAERSAAQRTFDHGATVWREVPVDTLFPPSVHADAAGPGGAARDWTRTGVAPDGDCTGGFDAPLESALAPAGCRRLLRATYTDATSSTVTTVGVLVTDTDAAGMRELRDRFAHDGLTDRVGVMPRAYAPPGTAAAGFGDAQRASWQLTVLTDLPAVVFAVTGFADGRTGVPPEPAERAVAPGATSVPAQAGLGHDARALAGALTDALRTAARKGAR</sequence>
<reference evidence="3" key="1">
    <citation type="journal article" date="2014" name="Int. J. Syst. Evol. Microbiol.">
        <title>Complete genome sequence of Corynebacterium casei LMG S-19264T (=DSM 44701T), isolated from a smear-ripened cheese.</title>
        <authorList>
            <consortium name="US DOE Joint Genome Institute (JGI-PGF)"/>
            <person name="Walter F."/>
            <person name="Albersmeier A."/>
            <person name="Kalinowski J."/>
            <person name="Ruckert C."/>
        </authorList>
    </citation>
    <scope>NUCLEOTIDE SEQUENCE</scope>
    <source>
        <strain evidence="3">JCM 4059</strain>
    </source>
</reference>
<accession>A0A919EB61</accession>
<protein>
    <submittedName>
        <fullName evidence="3">Uncharacterized protein</fullName>
    </submittedName>
</protein>
<evidence type="ECO:0000313" key="3">
    <source>
        <dbReference type="EMBL" id="GHF40075.1"/>
    </source>
</evidence>
<proteinExistence type="predicted"/>
<feature type="transmembrane region" description="Helical" evidence="2">
    <location>
        <begin position="46"/>
        <end position="70"/>
    </location>
</feature>
<name>A0A919EB61_9ACTN</name>
<keyword evidence="2" id="KW-0812">Transmembrane</keyword>
<keyword evidence="2" id="KW-0472">Membrane</keyword>
<dbReference type="AlphaFoldDB" id="A0A919EB61"/>
<comment type="caution">
    <text evidence="3">The sequence shown here is derived from an EMBL/GenBank/DDBJ whole genome shotgun (WGS) entry which is preliminary data.</text>
</comment>
<keyword evidence="2" id="KW-1133">Transmembrane helix</keyword>
<organism evidence="3 4">
    <name type="scientific">Streptomyces mashuensis</name>
    <dbReference type="NCBI Taxonomy" id="33904"/>
    <lineage>
        <taxon>Bacteria</taxon>
        <taxon>Bacillati</taxon>
        <taxon>Actinomycetota</taxon>
        <taxon>Actinomycetes</taxon>
        <taxon>Kitasatosporales</taxon>
        <taxon>Streptomycetaceae</taxon>
        <taxon>Streptomyces</taxon>
    </lineage>
</organism>
<gene>
    <name evidence="3" type="ORF">GCM10010218_21790</name>
</gene>
<evidence type="ECO:0000313" key="4">
    <source>
        <dbReference type="Proteomes" id="UP000638313"/>
    </source>
</evidence>
<dbReference type="Proteomes" id="UP000638313">
    <property type="component" value="Unassembled WGS sequence"/>
</dbReference>
<keyword evidence="4" id="KW-1185">Reference proteome</keyword>